<proteinExistence type="predicted"/>
<protein>
    <submittedName>
        <fullName evidence="2">Uncharacterized protein</fullName>
    </submittedName>
</protein>
<evidence type="ECO:0000256" key="1">
    <source>
        <dbReference type="SAM" id="MobiDB-lite"/>
    </source>
</evidence>
<evidence type="ECO:0000313" key="3">
    <source>
        <dbReference type="Proteomes" id="UP001595836"/>
    </source>
</evidence>
<dbReference type="RefSeq" id="WP_230930970.1">
    <property type="nucleotide sequence ID" value="NZ_BAABCD010000046.1"/>
</dbReference>
<sequence length="60" mass="6364">MAAAADSKETEIDDLEPVADETADQARLVVASYAKDAEECRMLLDMLGIGPETPEPAVAE</sequence>
<feature type="compositionally biased region" description="Basic and acidic residues" evidence="1">
    <location>
        <begin position="1"/>
        <end position="10"/>
    </location>
</feature>
<evidence type="ECO:0000313" key="2">
    <source>
        <dbReference type="EMBL" id="MFC4755599.1"/>
    </source>
</evidence>
<reference evidence="3" key="1">
    <citation type="journal article" date="2019" name="Int. J. Syst. Evol. Microbiol.">
        <title>The Global Catalogue of Microorganisms (GCM) 10K type strain sequencing project: providing services to taxonomists for standard genome sequencing and annotation.</title>
        <authorList>
            <consortium name="The Broad Institute Genomics Platform"/>
            <consortium name="The Broad Institute Genome Sequencing Center for Infectious Disease"/>
            <person name="Wu L."/>
            <person name="Ma J."/>
        </authorList>
    </citation>
    <scope>NUCLEOTIDE SEQUENCE [LARGE SCALE GENOMIC DNA]</scope>
    <source>
        <strain evidence="3">JCM 11882</strain>
    </source>
</reference>
<gene>
    <name evidence="2" type="ORF">ACFO7U_12540</name>
</gene>
<dbReference type="Proteomes" id="UP001595836">
    <property type="component" value="Unassembled WGS sequence"/>
</dbReference>
<keyword evidence="3" id="KW-1185">Reference proteome</keyword>
<dbReference type="EMBL" id="JBHSHP010000049">
    <property type="protein sequence ID" value="MFC4755599.1"/>
    <property type="molecule type" value="Genomic_DNA"/>
</dbReference>
<comment type="caution">
    <text evidence="2">The sequence shown here is derived from an EMBL/GenBank/DDBJ whole genome shotgun (WGS) entry which is preliminary data.</text>
</comment>
<organism evidence="2 3">
    <name type="scientific">Dietzia aurantiaca</name>
    <dbReference type="NCBI Taxonomy" id="983873"/>
    <lineage>
        <taxon>Bacteria</taxon>
        <taxon>Bacillati</taxon>
        <taxon>Actinomycetota</taxon>
        <taxon>Actinomycetes</taxon>
        <taxon>Mycobacteriales</taxon>
        <taxon>Dietziaceae</taxon>
        <taxon>Dietzia</taxon>
    </lineage>
</organism>
<accession>A0ABV9PT41</accession>
<feature type="compositionally biased region" description="Acidic residues" evidence="1">
    <location>
        <begin position="11"/>
        <end position="23"/>
    </location>
</feature>
<feature type="region of interest" description="Disordered" evidence="1">
    <location>
        <begin position="1"/>
        <end position="23"/>
    </location>
</feature>
<name>A0ABV9PT41_9ACTN</name>